<protein>
    <recommendedName>
        <fullName evidence="13">3-oxo-5-alpha-steroid 4-dehydrogenase 1</fullName>
    </recommendedName>
    <alternativeName>
        <fullName evidence="14">SR type 1</fullName>
    </alternativeName>
    <alternativeName>
        <fullName evidence="15">Steroid 5-alpha-reductase 1</fullName>
    </alternativeName>
</protein>
<dbReference type="InterPro" id="IPR001104">
    <property type="entry name" value="3-oxo-5_a-steroid_4-DH_C"/>
</dbReference>
<feature type="transmembrane region" description="Helical" evidence="17">
    <location>
        <begin position="188"/>
        <end position="212"/>
    </location>
</feature>
<sequence length="243" mass="27776">MTALAVVVFIALFFVRAGYGMLRDGKWGPKIDNRLGWIAMEAPVFIAMCILCLCSPRRGDAVCLVFFGLFQLHYLNRAFVYPLLLKGRSTMPLGIVLMGVTFNVLNALMQGGWIFYIAPEGYYTPQWLLSPQFIVGTLIFFAGMAVNIHSDRIIRRLRKPGDRNHYLPQGGMFRYVTSANYFGEIVEWIGFAVLTWSAAGAVFAIWTFANLVPRADAIYKRYNELFGEQLRTQRRKRIIPYIY</sequence>
<evidence type="ECO:0000256" key="12">
    <source>
        <dbReference type="ARBA" id="ARBA00037789"/>
    </source>
</evidence>
<name>A0ABR7CMF5_9BACT</name>
<dbReference type="RefSeq" id="WP_055205139.1">
    <property type="nucleotide sequence ID" value="NZ_JACOOK010000003.1"/>
</dbReference>
<organism evidence="19 20">
    <name type="scientific">Alistipes hominis</name>
    <dbReference type="NCBI Taxonomy" id="2763015"/>
    <lineage>
        <taxon>Bacteria</taxon>
        <taxon>Pseudomonadati</taxon>
        <taxon>Bacteroidota</taxon>
        <taxon>Bacteroidia</taxon>
        <taxon>Bacteroidales</taxon>
        <taxon>Rikenellaceae</taxon>
        <taxon>Alistipes</taxon>
    </lineage>
</organism>
<dbReference type="PANTHER" id="PTHR10556">
    <property type="entry name" value="3-OXO-5-ALPHA-STEROID 4-DEHYDROGENASE"/>
    <property type="match status" value="1"/>
</dbReference>
<keyword evidence="4" id="KW-0221">Differentiation</keyword>
<dbReference type="PANTHER" id="PTHR10556:SF57">
    <property type="entry name" value="3-OXO-5-ALPHA-STEROID 4-DEHYDROGENASE 1"/>
    <property type="match status" value="1"/>
</dbReference>
<accession>A0ABR7CMF5</accession>
<keyword evidence="6" id="KW-0492">Microsome</keyword>
<evidence type="ECO:0000256" key="15">
    <source>
        <dbReference type="ARBA" id="ARBA00042579"/>
    </source>
</evidence>
<keyword evidence="8 17" id="KW-1133">Transmembrane helix</keyword>
<dbReference type="InterPro" id="IPR016636">
    <property type="entry name" value="3-oxo-5-alpha-steroid_4-DH"/>
</dbReference>
<evidence type="ECO:0000256" key="2">
    <source>
        <dbReference type="ARBA" id="ARBA00004524"/>
    </source>
</evidence>
<evidence type="ECO:0000256" key="11">
    <source>
        <dbReference type="ARBA" id="ARBA00023136"/>
    </source>
</evidence>
<evidence type="ECO:0000259" key="18">
    <source>
        <dbReference type="Pfam" id="PF02544"/>
    </source>
</evidence>
<evidence type="ECO:0000256" key="14">
    <source>
        <dbReference type="ARBA" id="ARBA00041664"/>
    </source>
</evidence>
<comment type="catalytic activity">
    <reaction evidence="16">
        <text>androst-4-ene-3,17-dione + NADPH + H(+) = 5alpha-androstan-3,17-dione + NADP(+)</text>
        <dbReference type="Rhea" id="RHEA:50816"/>
        <dbReference type="ChEBI" id="CHEBI:15378"/>
        <dbReference type="ChEBI" id="CHEBI:15994"/>
        <dbReference type="ChEBI" id="CHEBI:16422"/>
        <dbReference type="ChEBI" id="CHEBI:57783"/>
        <dbReference type="ChEBI" id="CHEBI:58349"/>
    </reaction>
    <physiologicalReaction direction="left-to-right" evidence="16">
        <dbReference type="Rhea" id="RHEA:50817"/>
    </physiologicalReaction>
</comment>
<evidence type="ECO:0000256" key="8">
    <source>
        <dbReference type="ARBA" id="ARBA00022989"/>
    </source>
</evidence>
<feature type="transmembrane region" description="Helical" evidence="17">
    <location>
        <begin position="61"/>
        <end position="81"/>
    </location>
</feature>
<dbReference type="Pfam" id="PF02544">
    <property type="entry name" value="Steroid_dh"/>
    <property type="match status" value="1"/>
</dbReference>
<dbReference type="Proteomes" id="UP000636891">
    <property type="component" value="Unassembled WGS sequence"/>
</dbReference>
<comment type="subcellular location">
    <subcellularLocation>
        <location evidence="1">Endoplasmic reticulum membrane</location>
        <topology evidence="1">Multi-pass membrane protein</topology>
    </subcellularLocation>
    <subcellularLocation>
        <location evidence="2">Microsome membrane</location>
    </subcellularLocation>
</comment>
<gene>
    <name evidence="19" type="ORF">H8S08_07195</name>
</gene>
<evidence type="ECO:0000256" key="7">
    <source>
        <dbReference type="ARBA" id="ARBA00022857"/>
    </source>
</evidence>
<evidence type="ECO:0000256" key="16">
    <source>
        <dbReference type="ARBA" id="ARBA00049166"/>
    </source>
</evidence>
<keyword evidence="3 17" id="KW-0812">Transmembrane</keyword>
<keyword evidence="20" id="KW-1185">Reference proteome</keyword>
<keyword evidence="10" id="KW-0443">Lipid metabolism</keyword>
<evidence type="ECO:0000256" key="13">
    <source>
        <dbReference type="ARBA" id="ARBA00039428"/>
    </source>
</evidence>
<evidence type="ECO:0000256" key="10">
    <source>
        <dbReference type="ARBA" id="ARBA00023098"/>
    </source>
</evidence>
<keyword evidence="7" id="KW-0521">NADP</keyword>
<feature type="transmembrane region" description="Helical" evidence="17">
    <location>
        <begin position="128"/>
        <end position="148"/>
    </location>
</feature>
<evidence type="ECO:0000256" key="6">
    <source>
        <dbReference type="ARBA" id="ARBA00022848"/>
    </source>
</evidence>
<keyword evidence="9" id="KW-0560">Oxidoreductase</keyword>
<dbReference type="PROSITE" id="PS50244">
    <property type="entry name" value="S5A_REDUCTASE"/>
    <property type="match status" value="1"/>
</dbReference>
<evidence type="ECO:0000313" key="19">
    <source>
        <dbReference type="EMBL" id="MBC5616805.1"/>
    </source>
</evidence>
<feature type="transmembrane region" description="Helical" evidence="17">
    <location>
        <begin position="93"/>
        <end position="116"/>
    </location>
</feature>
<evidence type="ECO:0000256" key="1">
    <source>
        <dbReference type="ARBA" id="ARBA00004477"/>
    </source>
</evidence>
<feature type="transmembrane region" description="Helical" evidence="17">
    <location>
        <begin position="36"/>
        <end position="54"/>
    </location>
</feature>
<evidence type="ECO:0000256" key="5">
    <source>
        <dbReference type="ARBA" id="ARBA00022824"/>
    </source>
</evidence>
<dbReference type="Gene3D" id="1.20.120.1630">
    <property type="match status" value="1"/>
</dbReference>
<keyword evidence="5" id="KW-0256">Endoplasmic reticulum</keyword>
<comment type="caution">
    <text evidence="19">The sequence shown here is derived from an EMBL/GenBank/DDBJ whole genome shotgun (WGS) entry which is preliminary data.</text>
</comment>
<feature type="domain" description="3-oxo-5-alpha-steroid 4-dehydrogenase C-terminal" evidence="18">
    <location>
        <begin position="90"/>
        <end position="243"/>
    </location>
</feature>
<dbReference type="PIRSF" id="PIRSF015596">
    <property type="entry name" value="5_alpha-SR2"/>
    <property type="match status" value="1"/>
</dbReference>
<evidence type="ECO:0000256" key="3">
    <source>
        <dbReference type="ARBA" id="ARBA00022692"/>
    </source>
</evidence>
<evidence type="ECO:0000256" key="9">
    <source>
        <dbReference type="ARBA" id="ARBA00023002"/>
    </source>
</evidence>
<proteinExistence type="predicted"/>
<evidence type="ECO:0000313" key="20">
    <source>
        <dbReference type="Proteomes" id="UP000636891"/>
    </source>
</evidence>
<keyword evidence="11 17" id="KW-0472">Membrane</keyword>
<reference evidence="19 20" key="1">
    <citation type="submission" date="2020-08" db="EMBL/GenBank/DDBJ databases">
        <title>Genome public.</title>
        <authorList>
            <person name="Liu C."/>
            <person name="Sun Q."/>
        </authorList>
    </citation>
    <scope>NUCLEOTIDE SEQUENCE [LARGE SCALE GENOMIC DNA]</scope>
    <source>
        <strain evidence="19 20">New-7</strain>
    </source>
</reference>
<evidence type="ECO:0000256" key="4">
    <source>
        <dbReference type="ARBA" id="ARBA00022782"/>
    </source>
</evidence>
<evidence type="ECO:0000256" key="17">
    <source>
        <dbReference type="SAM" id="Phobius"/>
    </source>
</evidence>
<dbReference type="EMBL" id="JACOOK010000003">
    <property type="protein sequence ID" value="MBC5616805.1"/>
    <property type="molecule type" value="Genomic_DNA"/>
</dbReference>
<dbReference type="InterPro" id="IPR039357">
    <property type="entry name" value="SRD5A/TECR"/>
</dbReference>
<comment type="function">
    <text evidence="12">Converts testosterone into 5-alpha-dihydrotestosterone and progesterone or corticosterone into their corresponding 5-alpha-3-oxosteroids. It plays a central role in sexual differentiation and androgen physiology.</text>
</comment>